<reference evidence="4 5" key="1">
    <citation type="submission" date="2020-05" db="EMBL/GenBank/DDBJ databases">
        <authorList>
            <person name="Campoy J."/>
            <person name="Schneeberger K."/>
            <person name="Spophaly S."/>
        </authorList>
    </citation>
    <scope>NUCLEOTIDE SEQUENCE [LARGE SCALE GENOMIC DNA]</scope>
    <source>
        <strain evidence="4">PruArmRojPasFocal</strain>
    </source>
</reference>
<dbReference type="PANTHER" id="PTHR33470">
    <property type="entry name" value="OS01G0164075 PROTEIN"/>
    <property type="match status" value="1"/>
</dbReference>
<dbReference type="Pfam" id="PF01190">
    <property type="entry name" value="Pollen_Ole_e_1"/>
    <property type="match status" value="1"/>
</dbReference>
<evidence type="ECO:0000313" key="4">
    <source>
        <dbReference type="EMBL" id="CAB4291865.1"/>
    </source>
</evidence>
<evidence type="ECO:0000256" key="1">
    <source>
        <dbReference type="ARBA" id="ARBA00022729"/>
    </source>
</evidence>
<dbReference type="EMBL" id="CAEKDK010000008">
    <property type="protein sequence ID" value="CAB4291865.1"/>
    <property type="molecule type" value="Genomic_DNA"/>
</dbReference>
<name>A0A6J5VWJ6_PRUAR</name>
<feature type="signal peptide" evidence="3">
    <location>
        <begin position="1"/>
        <end position="23"/>
    </location>
</feature>
<feature type="compositionally biased region" description="Basic and acidic residues" evidence="2">
    <location>
        <begin position="32"/>
        <end position="68"/>
    </location>
</feature>
<dbReference type="GO" id="GO:0071944">
    <property type="term" value="C:cell periphery"/>
    <property type="evidence" value="ECO:0007669"/>
    <property type="project" value="TreeGrafter"/>
</dbReference>
<feature type="region of interest" description="Disordered" evidence="2">
    <location>
        <begin position="27"/>
        <end position="68"/>
    </location>
</feature>
<protein>
    <submittedName>
        <fullName evidence="4">Uncharacterized protein</fullName>
    </submittedName>
</protein>
<gene>
    <name evidence="4" type="ORF">CURHAP_LOCUS52268</name>
</gene>
<evidence type="ECO:0000256" key="2">
    <source>
        <dbReference type="SAM" id="MobiDB-lite"/>
    </source>
</evidence>
<feature type="chain" id="PRO_5026756452" evidence="3">
    <location>
        <begin position="24"/>
        <end position="214"/>
    </location>
</feature>
<dbReference type="Proteomes" id="UP000507222">
    <property type="component" value="Unassembled WGS sequence"/>
</dbReference>
<evidence type="ECO:0000256" key="3">
    <source>
        <dbReference type="SAM" id="SignalP"/>
    </source>
</evidence>
<evidence type="ECO:0000313" key="5">
    <source>
        <dbReference type="Proteomes" id="UP000507222"/>
    </source>
</evidence>
<sequence length="214" mass="23672">MALTRFLYATSMLLLTLLVIASASDYGSAPKPKVDDHDTPKPPKVDDHDTPKQPKVDGHPKLPKVEKPKPQEVYAKQLPHIIGIQGLVLCKSGLKSFPIKGAVARITCLAEDEYGYETAPFSILSGATDAKGYFFSTLSPSELQDKWKLTECKAFLDYSPFQYCQVPTDVNHGITGHLLASYRILNTKNIKLYSVGPFFYTSETEPKSTPNNGY</sequence>
<dbReference type="AlphaFoldDB" id="A0A6J5VWJ6"/>
<dbReference type="PANTHER" id="PTHR33470:SF40">
    <property type="entry name" value="PROTEIN SEED AND ROOT HAIR PROTECTIVE PROTEIN"/>
    <property type="match status" value="1"/>
</dbReference>
<keyword evidence="1 3" id="KW-0732">Signal</keyword>
<proteinExistence type="predicted"/>
<organism evidence="4 5">
    <name type="scientific">Prunus armeniaca</name>
    <name type="common">Apricot</name>
    <name type="synonym">Armeniaca vulgaris</name>
    <dbReference type="NCBI Taxonomy" id="36596"/>
    <lineage>
        <taxon>Eukaryota</taxon>
        <taxon>Viridiplantae</taxon>
        <taxon>Streptophyta</taxon>
        <taxon>Embryophyta</taxon>
        <taxon>Tracheophyta</taxon>
        <taxon>Spermatophyta</taxon>
        <taxon>Magnoliopsida</taxon>
        <taxon>eudicotyledons</taxon>
        <taxon>Gunneridae</taxon>
        <taxon>Pentapetalae</taxon>
        <taxon>rosids</taxon>
        <taxon>fabids</taxon>
        <taxon>Rosales</taxon>
        <taxon>Rosaceae</taxon>
        <taxon>Amygdaloideae</taxon>
        <taxon>Amygdaleae</taxon>
        <taxon>Prunus</taxon>
    </lineage>
</organism>
<accession>A0A6J5VWJ6</accession>
<dbReference type="GO" id="GO:0009723">
    <property type="term" value="P:response to ethylene"/>
    <property type="evidence" value="ECO:0007669"/>
    <property type="project" value="TreeGrafter"/>
</dbReference>